<keyword evidence="3" id="KW-1185">Reference proteome</keyword>
<organism evidence="2 3">
    <name type="scientific">Pisum sativum</name>
    <name type="common">Garden pea</name>
    <name type="synonym">Lathyrus oleraceus</name>
    <dbReference type="NCBI Taxonomy" id="3888"/>
    <lineage>
        <taxon>Eukaryota</taxon>
        <taxon>Viridiplantae</taxon>
        <taxon>Streptophyta</taxon>
        <taxon>Embryophyta</taxon>
        <taxon>Tracheophyta</taxon>
        <taxon>Spermatophyta</taxon>
        <taxon>Magnoliopsida</taxon>
        <taxon>eudicotyledons</taxon>
        <taxon>Gunneridae</taxon>
        <taxon>Pentapetalae</taxon>
        <taxon>rosids</taxon>
        <taxon>fabids</taxon>
        <taxon>Fabales</taxon>
        <taxon>Fabaceae</taxon>
        <taxon>Papilionoideae</taxon>
        <taxon>50 kb inversion clade</taxon>
        <taxon>NPAAA clade</taxon>
        <taxon>Hologalegina</taxon>
        <taxon>IRL clade</taxon>
        <taxon>Fabeae</taxon>
        <taxon>Lathyrus</taxon>
    </lineage>
</organism>
<proteinExistence type="predicted"/>
<sequence>MASRKTIRINLVAISPQLKDLVSELPDQTQFVKKHGSLLSLVTTGFKEDMMRVLFQFFDPKHHCFTFPDYHLVPTLEEFSRLLGIPILDQTPFSGLEKIPKSEEVAAALHMTKSDIETNWVARSGIKGLLAKFLINKAREFLKIMNVHAFEDVLALLIYVLKNEQNLKWSQRIMSLSHSDIRWCPHLKENVIIIDRCGEFSNVPFLGIRGGITYNPALALHQFGYARRDGPHEVILQGTVFDYDTDSQGLRQRFIRAWGMVKRSTLGQKNSIPMEPYLRWVRARARELVMPYLAVGPLIVEPEVEGGTPQIIPYPDMPTEVEELKISWIQLREERDTFETQFVVERKKVLELTSQLNEERRLNTYLRPKRSRPWEI</sequence>
<dbReference type="AlphaFoldDB" id="A0A9D5AZR2"/>
<protein>
    <recommendedName>
        <fullName evidence="1">DUF7745 domain-containing protein</fullName>
    </recommendedName>
</protein>
<reference evidence="2 3" key="1">
    <citation type="journal article" date="2022" name="Nat. Genet.">
        <title>Improved pea reference genome and pan-genome highlight genomic features and evolutionary characteristics.</title>
        <authorList>
            <person name="Yang T."/>
            <person name="Liu R."/>
            <person name="Luo Y."/>
            <person name="Hu S."/>
            <person name="Wang D."/>
            <person name="Wang C."/>
            <person name="Pandey M.K."/>
            <person name="Ge S."/>
            <person name="Xu Q."/>
            <person name="Li N."/>
            <person name="Li G."/>
            <person name="Huang Y."/>
            <person name="Saxena R.K."/>
            <person name="Ji Y."/>
            <person name="Li M."/>
            <person name="Yan X."/>
            <person name="He Y."/>
            <person name="Liu Y."/>
            <person name="Wang X."/>
            <person name="Xiang C."/>
            <person name="Varshney R.K."/>
            <person name="Ding H."/>
            <person name="Gao S."/>
            <person name="Zong X."/>
        </authorList>
    </citation>
    <scope>NUCLEOTIDE SEQUENCE [LARGE SCALE GENOMIC DNA]</scope>
    <source>
        <strain evidence="2 3">cv. Zhongwan 6</strain>
    </source>
</reference>
<evidence type="ECO:0000313" key="2">
    <source>
        <dbReference type="EMBL" id="KAI5430222.1"/>
    </source>
</evidence>
<accession>A0A9D5AZR2</accession>
<evidence type="ECO:0000313" key="3">
    <source>
        <dbReference type="Proteomes" id="UP001058974"/>
    </source>
</evidence>
<gene>
    <name evidence="2" type="ORF">KIW84_034702</name>
</gene>
<evidence type="ECO:0000259" key="1">
    <source>
        <dbReference type="Pfam" id="PF24924"/>
    </source>
</evidence>
<comment type="caution">
    <text evidence="2">The sequence shown here is derived from an EMBL/GenBank/DDBJ whole genome shotgun (WGS) entry which is preliminary data.</text>
</comment>
<feature type="domain" description="DUF7745" evidence="1">
    <location>
        <begin position="18"/>
        <end position="160"/>
    </location>
</feature>
<dbReference type="Proteomes" id="UP001058974">
    <property type="component" value="Chromosome 3"/>
</dbReference>
<dbReference type="Pfam" id="PF24924">
    <property type="entry name" value="DUF7745"/>
    <property type="match status" value="2"/>
</dbReference>
<dbReference type="PANTHER" id="PTHR48154">
    <property type="entry name" value="PROTEIN, PUTATIVE-RELATED"/>
    <property type="match status" value="1"/>
</dbReference>
<feature type="domain" description="DUF7745" evidence="1">
    <location>
        <begin position="161"/>
        <end position="285"/>
    </location>
</feature>
<dbReference type="Gramene" id="Psat03G0470200-T1">
    <property type="protein sequence ID" value="KAI5430222.1"/>
    <property type="gene ID" value="KIW84_034702"/>
</dbReference>
<dbReference type="EMBL" id="JAMSHJ010000003">
    <property type="protein sequence ID" value="KAI5430222.1"/>
    <property type="molecule type" value="Genomic_DNA"/>
</dbReference>
<dbReference type="InterPro" id="IPR056647">
    <property type="entry name" value="DUF7745"/>
</dbReference>
<dbReference type="PANTHER" id="PTHR48154:SF1">
    <property type="entry name" value="PROTEIN, PUTATIVE-RELATED"/>
    <property type="match status" value="1"/>
</dbReference>
<name>A0A9D5AZR2_PEA</name>